<dbReference type="KEGG" id="cpas:Clopa_1049"/>
<protein>
    <submittedName>
        <fullName evidence="6">Alcohol dehydrogenase, class IV</fullName>
    </submittedName>
</protein>
<dbReference type="HOGENOM" id="CLU_007207_0_0_9"/>
<dbReference type="STRING" id="86416.Clopa_1049"/>
<dbReference type="InterPro" id="IPR018211">
    <property type="entry name" value="ADH_Fe_CS"/>
</dbReference>
<feature type="domain" description="Fe-containing alcohol dehydrogenase-like C-terminal" evidence="5">
    <location>
        <begin position="187"/>
        <end position="382"/>
    </location>
</feature>
<dbReference type="PANTHER" id="PTHR11496:SF102">
    <property type="entry name" value="ALCOHOL DEHYDROGENASE 4"/>
    <property type="match status" value="1"/>
</dbReference>
<evidence type="ECO:0000256" key="1">
    <source>
        <dbReference type="ARBA" id="ARBA00007358"/>
    </source>
</evidence>
<evidence type="ECO:0000256" key="3">
    <source>
        <dbReference type="ARBA" id="ARBA00023027"/>
    </source>
</evidence>
<dbReference type="InterPro" id="IPR056798">
    <property type="entry name" value="ADH_Fe_C"/>
</dbReference>
<dbReference type="eggNOG" id="COG1454">
    <property type="taxonomic scope" value="Bacteria"/>
</dbReference>
<proteinExistence type="inferred from homology"/>
<dbReference type="RefSeq" id="WP_015614380.1">
    <property type="nucleotide sequence ID" value="NC_021182.1"/>
</dbReference>
<dbReference type="InterPro" id="IPR039697">
    <property type="entry name" value="Alcohol_dehydrogenase_Fe"/>
</dbReference>
<comment type="similarity">
    <text evidence="1">Belongs to the iron-containing alcohol dehydrogenase family.</text>
</comment>
<dbReference type="FunFam" id="1.20.1090.10:FF:000001">
    <property type="entry name" value="Aldehyde-alcohol dehydrogenase"/>
    <property type="match status" value="1"/>
</dbReference>
<dbReference type="Gene3D" id="1.20.1090.10">
    <property type="entry name" value="Dehydroquinate synthase-like - alpha domain"/>
    <property type="match status" value="1"/>
</dbReference>
<keyword evidence="7" id="KW-1185">Reference proteome</keyword>
<evidence type="ECO:0000256" key="2">
    <source>
        <dbReference type="ARBA" id="ARBA00023002"/>
    </source>
</evidence>
<feature type="domain" description="Alcohol dehydrogenase iron-type/glycerol dehydrogenase GldA" evidence="4">
    <location>
        <begin position="9"/>
        <end position="175"/>
    </location>
</feature>
<evidence type="ECO:0000259" key="5">
    <source>
        <dbReference type="Pfam" id="PF25137"/>
    </source>
</evidence>
<dbReference type="FunFam" id="3.40.50.1970:FF:000003">
    <property type="entry name" value="Alcohol dehydrogenase, iron-containing"/>
    <property type="match status" value="1"/>
</dbReference>
<dbReference type="SUPFAM" id="SSF56796">
    <property type="entry name" value="Dehydroquinate synthase-like"/>
    <property type="match status" value="1"/>
</dbReference>
<dbReference type="GO" id="GO:0004022">
    <property type="term" value="F:alcohol dehydrogenase (NAD+) activity"/>
    <property type="evidence" value="ECO:0007669"/>
    <property type="project" value="TreeGrafter"/>
</dbReference>
<dbReference type="CDD" id="cd08194">
    <property type="entry name" value="Fe-ADH-like"/>
    <property type="match status" value="1"/>
</dbReference>
<evidence type="ECO:0000313" key="7">
    <source>
        <dbReference type="Proteomes" id="UP000013523"/>
    </source>
</evidence>
<dbReference type="PATRIC" id="fig|86416.3.peg.1042"/>
<dbReference type="AlphaFoldDB" id="R4JZ15"/>
<gene>
    <name evidence="6" type="ORF">Clopa_1049</name>
</gene>
<name>R4JZ15_CLOPA</name>
<dbReference type="OrthoDB" id="9804734at2"/>
<dbReference type="InterPro" id="IPR001670">
    <property type="entry name" value="ADH_Fe/GldA"/>
</dbReference>
<accession>R4JZ15</accession>
<evidence type="ECO:0000313" key="6">
    <source>
        <dbReference type="EMBL" id="AGK96057.1"/>
    </source>
</evidence>
<reference evidence="6 7" key="1">
    <citation type="submission" date="2012-01" db="EMBL/GenBank/DDBJ databases">
        <title>Complete sequence of chromosome of Clostridium pasteurianum BC1.</title>
        <authorList>
            <consortium name="US DOE Joint Genome Institute"/>
            <person name="Lucas S."/>
            <person name="Han J."/>
            <person name="Lapidus A."/>
            <person name="Cheng J.-F."/>
            <person name="Goodwin L."/>
            <person name="Pitluck S."/>
            <person name="Peters L."/>
            <person name="Mikhailova N."/>
            <person name="Teshima H."/>
            <person name="Detter J.C."/>
            <person name="Han C."/>
            <person name="Tapia R."/>
            <person name="Land M."/>
            <person name="Hauser L."/>
            <person name="Kyrpides N."/>
            <person name="Ivanova N."/>
            <person name="Pagani I."/>
            <person name="Dunn J."/>
            <person name="Taghavi S."/>
            <person name="Francis A."/>
            <person name="van der Lelie D."/>
            <person name="Woyke T."/>
        </authorList>
    </citation>
    <scope>NUCLEOTIDE SEQUENCE [LARGE SCALE GENOMIC DNA]</scope>
    <source>
        <strain evidence="6 7">BC1</strain>
    </source>
</reference>
<keyword evidence="3" id="KW-0520">NAD</keyword>
<sequence>MISSVFQSPGKIIYGQGTVKQIGEETKKYGKKVMIVTGKSSSKKTGALDKVIDSLKVENLQYIIFDKVESHPSVDTVELGTSIAKEEEIDVIVALGGGSPLDAAKGISIMLTNSGSIVDYEKKQPEVHGVPVIAVPTTAGTGSEVSKFIVITDTRRKVKMLIGGEALIPKAAILDGELTLMVPPDVTAATGMDALTHAIEAYISKKAQPATSVQALSAIKLISENLAKAVQNGENMDARNNMLFAQMQAGLAFSNASVALVHAMSRPLGAYFGVPHGLANAILLPRVMEYNRAACPEKFRDIAKTMGENTAGLSLREASNLAVKAVKELYAETGLPVKLRDVGVKEEMIETLAKDAIKSGSALVNPRKSSLEDLIDIYKSIY</sequence>
<keyword evidence="2" id="KW-0560">Oxidoreductase</keyword>
<dbReference type="PANTHER" id="PTHR11496">
    <property type="entry name" value="ALCOHOL DEHYDROGENASE"/>
    <property type="match status" value="1"/>
</dbReference>
<dbReference type="Gene3D" id="3.40.50.1970">
    <property type="match status" value="1"/>
</dbReference>
<organism evidence="6 7">
    <name type="scientific">Clostridium pasteurianum BC1</name>
    <dbReference type="NCBI Taxonomy" id="86416"/>
    <lineage>
        <taxon>Bacteria</taxon>
        <taxon>Bacillati</taxon>
        <taxon>Bacillota</taxon>
        <taxon>Clostridia</taxon>
        <taxon>Eubacteriales</taxon>
        <taxon>Clostridiaceae</taxon>
        <taxon>Clostridium</taxon>
    </lineage>
</organism>
<dbReference type="Pfam" id="PF25137">
    <property type="entry name" value="ADH_Fe_C"/>
    <property type="match status" value="1"/>
</dbReference>
<dbReference type="EMBL" id="CP003261">
    <property type="protein sequence ID" value="AGK96057.1"/>
    <property type="molecule type" value="Genomic_DNA"/>
</dbReference>
<dbReference type="Proteomes" id="UP000013523">
    <property type="component" value="Chromosome"/>
</dbReference>
<dbReference type="Pfam" id="PF00465">
    <property type="entry name" value="Fe-ADH"/>
    <property type="match status" value="1"/>
</dbReference>
<dbReference type="GO" id="GO:0046872">
    <property type="term" value="F:metal ion binding"/>
    <property type="evidence" value="ECO:0007669"/>
    <property type="project" value="InterPro"/>
</dbReference>
<evidence type="ECO:0000259" key="4">
    <source>
        <dbReference type="Pfam" id="PF00465"/>
    </source>
</evidence>
<dbReference type="PROSITE" id="PS00913">
    <property type="entry name" value="ADH_IRON_1"/>
    <property type="match status" value="1"/>
</dbReference>